<dbReference type="PANTHER" id="PTHR11680:SF59">
    <property type="entry name" value="SERINE HYDROXYMETHYLTRANSFERASE, CYTOSOLIC"/>
    <property type="match status" value="1"/>
</dbReference>
<evidence type="ECO:0000313" key="4">
    <source>
        <dbReference type="EMBL" id="KAH9594148.1"/>
    </source>
</evidence>
<dbReference type="GO" id="GO:0005739">
    <property type="term" value="C:mitochondrion"/>
    <property type="evidence" value="ECO:0007669"/>
    <property type="project" value="TreeGrafter"/>
</dbReference>
<evidence type="ECO:0000256" key="1">
    <source>
        <dbReference type="ARBA" id="ARBA00001933"/>
    </source>
</evidence>
<dbReference type="GO" id="GO:0030170">
    <property type="term" value="F:pyridoxal phosphate binding"/>
    <property type="evidence" value="ECO:0007669"/>
    <property type="project" value="TreeGrafter"/>
</dbReference>
<dbReference type="GO" id="GO:0046653">
    <property type="term" value="P:tetrahydrofolate metabolic process"/>
    <property type="evidence" value="ECO:0007669"/>
    <property type="project" value="TreeGrafter"/>
</dbReference>
<evidence type="ECO:0000313" key="5">
    <source>
        <dbReference type="Proteomes" id="UP000471633"/>
    </source>
</evidence>
<dbReference type="GO" id="GO:0004372">
    <property type="term" value="F:glycine hydroxymethyltransferase activity"/>
    <property type="evidence" value="ECO:0007669"/>
    <property type="project" value="TreeGrafter"/>
</dbReference>
<dbReference type="InterPro" id="IPR049943">
    <property type="entry name" value="Ser_HO-MeTrfase-like"/>
</dbReference>
<organism evidence="4 5">
    <name type="scientific">Schistosoma haematobium</name>
    <name type="common">Blood fluke</name>
    <dbReference type="NCBI Taxonomy" id="6185"/>
    <lineage>
        <taxon>Eukaryota</taxon>
        <taxon>Metazoa</taxon>
        <taxon>Spiralia</taxon>
        <taxon>Lophotrochozoa</taxon>
        <taxon>Platyhelminthes</taxon>
        <taxon>Trematoda</taxon>
        <taxon>Digenea</taxon>
        <taxon>Strigeidida</taxon>
        <taxon>Schistosomatoidea</taxon>
        <taxon>Schistosomatidae</taxon>
        <taxon>Schistosoma</taxon>
    </lineage>
</organism>
<keyword evidence="2" id="KW-0663">Pyridoxal phosphate</keyword>
<dbReference type="InterPro" id="IPR015422">
    <property type="entry name" value="PyrdxlP-dep_Trfase_small"/>
</dbReference>
<dbReference type="Proteomes" id="UP000471633">
    <property type="component" value="Unassembled WGS sequence"/>
</dbReference>
<reference evidence="4" key="2">
    <citation type="journal article" date="2019" name="Gigascience">
        <title>High-quality Schistosoma haematobium genome achieved by single-molecule and long-range sequencing.</title>
        <authorList>
            <person name="Stroehlein A.J."/>
            <person name="Korhonen P.K."/>
            <person name="Chong T.M."/>
            <person name="Lim Y.L."/>
            <person name="Chan K.G."/>
            <person name="Webster B."/>
            <person name="Rollinson D."/>
            <person name="Brindley P.J."/>
            <person name="Gasser R.B."/>
            <person name="Young N.D."/>
        </authorList>
    </citation>
    <scope>NUCLEOTIDE SEQUENCE</scope>
</reference>
<evidence type="ECO:0000256" key="2">
    <source>
        <dbReference type="ARBA" id="ARBA00022898"/>
    </source>
</evidence>
<dbReference type="CTD" id="6470"/>
<dbReference type="InterPro" id="IPR015424">
    <property type="entry name" value="PyrdxlP-dep_Trfase"/>
</dbReference>
<reference evidence="4" key="4">
    <citation type="journal article" date="2022" name="PLoS Pathog.">
        <title>Chromosome-level genome of Schistosoma haematobium underpins genome-wide explorations of molecular variation.</title>
        <authorList>
            <person name="Stroehlein A.J."/>
            <person name="Korhonen P.K."/>
            <person name="Lee V.V."/>
            <person name="Ralph S.A."/>
            <person name="Mentink-Kane M."/>
            <person name="You H."/>
            <person name="McManus D.P."/>
            <person name="Tchuente L.T."/>
            <person name="Stothard J.R."/>
            <person name="Kaur P."/>
            <person name="Dudchenko O."/>
            <person name="Aiden E.L."/>
            <person name="Yang B."/>
            <person name="Yang H."/>
            <person name="Emery A.M."/>
            <person name="Webster B.L."/>
            <person name="Brindley P.J."/>
            <person name="Rollinson D."/>
            <person name="Chang B.C.H."/>
            <person name="Gasser R.B."/>
            <person name="Young N.D."/>
        </authorList>
    </citation>
    <scope>NUCLEOTIDE SEQUENCE</scope>
</reference>
<comment type="caution">
    <text evidence="4">The sequence shown here is derived from an EMBL/GenBank/DDBJ whole genome shotgun (WGS) entry which is preliminary data.</text>
</comment>
<dbReference type="InterPro" id="IPR039429">
    <property type="entry name" value="SHMT-like_dom"/>
</dbReference>
<dbReference type="PANTHER" id="PTHR11680">
    <property type="entry name" value="SERINE HYDROXYMETHYLTRANSFERASE"/>
    <property type="match status" value="1"/>
</dbReference>
<gene>
    <name evidence="4" type="primary">SHMT1</name>
    <name evidence="4" type="ORF">MS3_00004221</name>
</gene>
<dbReference type="SUPFAM" id="SSF53383">
    <property type="entry name" value="PLP-dependent transferases"/>
    <property type="match status" value="1"/>
</dbReference>
<dbReference type="RefSeq" id="XP_051073319.1">
    <property type="nucleotide sequence ID" value="XM_051212113.1"/>
</dbReference>
<dbReference type="Gene3D" id="3.90.1150.10">
    <property type="entry name" value="Aspartate Aminotransferase, domain 1"/>
    <property type="match status" value="1"/>
</dbReference>
<reference evidence="4" key="3">
    <citation type="submission" date="2021-06" db="EMBL/GenBank/DDBJ databases">
        <title>Chromosome-level genome assembly for S. haematobium.</title>
        <authorList>
            <person name="Stroehlein A.J."/>
        </authorList>
    </citation>
    <scope>NUCLEOTIDE SEQUENCE</scope>
</reference>
<dbReference type="AlphaFoldDB" id="A0A922LV33"/>
<comment type="cofactor">
    <cofactor evidence="1">
        <name>pyridoxal 5'-phosphate</name>
        <dbReference type="ChEBI" id="CHEBI:597326"/>
    </cofactor>
</comment>
<name>A0A922LV33_SCHHA</name>
<evidence type="ECO:0000259" key="3">
    <source>
        <dbReference type="Pfam" id="PF00464"/>
    </source>
</evidence>
<protein>
    <submittedName>
        <fullName evidence="4">Serine hydroxymethyltransferase, cytosolic, variant 2</fullName>
    </submittedName>
</protein>
<dbReference type="GO" id="GO:0005634">
    <property type="term" value="C:nucleus"/>
    <property type="evidence" value="ECO:0007669"/>
    <property type="project" value="TreeGrafter"/>
</dbReference>
<dbReference type="GeneID" id="24590506"/>
<reference evidence="4" key="1">
    <citation type="journal article" date="2012" name="Nat. Genet.">
        <title>Whole-genome sequence of Schistosoma haematobium.</title>
        <authorList>
            <person name="Young N.D."/>
            <person name="Jex A.R."/>
            <person name="Li B."/>
            <person name="Liu S."/>
            <person name="Yang L."/>
            <person name="Xiong Z."/>
            <person name="Li Y."/>
            <person name="Cantacessi C."/>
            <person name="Hall R.S."/>
            <person name="Xu X."/>
            <person name="Chen F."/>
            <person name="Wu X."/>
            <person name="Zerlotini A."/>
            <person name="Oliveira G."/>
            <person name="Hofmann A."/>
            <person name="Zhang G."/>
            <person name="Fang X."/>
            <person name="Kang Y."/>
            <person name="Campbell B.E."/>
            <person name="Loukas A."/>
            <person name="Ranganathan S."/>
            <person name="Rollinson D."/>
            <person name="Rinaldi G."/>
            <person name="Brindley P.J."/>
            <person name="Yang H."/>
            <person name="Wang J."/>
            <person name="Wang J."/>
            <person name="Gasser R.B."/>
        </authorList>
    </citation>
    <scope>NUCLEOTIDE SEQUENCE</scope>
</reference>
<proteinExistence type="predicted"/>
<dbReference type="GO" id="GO:0019264">
    <property type="term" value="P:glycine biosynthetic process from serine"/>
    <property type="evidence" value="ECO:0007669"/>
    <property type="project" value="TreeGrafter"/>
</dbReference>
<sequence length="148" mass="16503">MKQLCKSLKAYGYELVTGGSDTHLCLMDLRPLKIDGARAEKVLELVRIYANKNTCPGDVSALRPGGLRFGSAALTSRNFHEEDFAKVSEFIHVGIQIAVKANELANSKLLKDYEVVVETNVEVRSMIEKLRLEIEEFASKYPLPGLDF</sequence>
<accession>A0A922LV33</accession>
<dbReference type="EMBL" id="AMPZ03000001">
    <property type="protein sequence ID" value="KAH9594148.1"/>
    <property type="molecule type" value="Genomic_DNA"/>
</dbReference>
<keyword evidence="5" id="KW-1185">Reference proteome</keyword>
<dbReference type="Pfam" id="PF00464">
    <property type="entry name" value="SHMT"/>
    <property type="match status" value="1"/>
</dbReference>
<feature type="domain" description="Serine hydroxymethyltransferase-like" evidence="3">
    <location>
        <begin position="2"/>
        <end position="91"/>
    </location>
</feature>